<dbReference type="RefSeq" id="XP_031924480.1">
    <property type="nucleotide sequence ID" value="XM_032068016.1"/>
</dbReference>
<name>A0A5N6ZWU1_9EURO</name>
<reference evidence="2 3" key="1">
    <citation type="submission" date="2019-04" db="EMBL/GenBank/DDBJ databases">
        <title>Friends and foes A comparative genomics studyof 23 Aspergillus species from section Flavi.</title>
        <authorList>
            <consortium name="DOE Joint Genome Institute"/>
            <person name="Kjaerbolling I."/>
            <person name="Vesth T."/>
            <person name="Frisvad J.C."/>
            <person name="Nybo J.L."/>
            <person name="Theobald S."/>
            <person name="Kildgaard S."/>
            <person name="Isbrandt T."/>
            <person name="Kuo A."/>
            <person name="Sato A."/>
            <person name="Lyhne E.K."/>
            <person name="Kogle M.E."/>
            <person name="Wiebenga A."/>
            <person name="Kun R.S."/>
            <person name="Lubbers R.J."/>
            <person name="Makela M.R."/>
            <person name="Barry K."/>
            <person name="Chovatia M."/>
            <person name="Clum A."/>
            <person name="Daum C."/>
            <person name="Haridas S."/>
            <person name="He G."/>
            <person name="LaButti K."/>
            <person name="Lipzen A."/>
            <person name="Mondo S."/>
            <person name="Riley R."/>
            <person name="Salamov A."/>
            <person name="Simmons B.A."/>
            <person name="Magnuson J.K."/>
            <person name="Henrissat B."/>
            <person name="Mortensen U.H."/>
            <person name="Larsen T.O."/>
            <person name="Devries R.P."/>
            <person name="Grigoriev I.V."/>
            <person name="Machida M."/>
            <person name="Baker S.E."/>
            <person name="Andersen M.R."/>
        </authorList>
    </citation>
    <scope>NUCLEOTIDE SEQUENCE [LARGE SCALE GENOMIC DNA]</scope>
    <source>
        <strain evidence="2 3">CBS 763.97</strain>
    </source>
</reference>
<evidence type="ECO:0000313" key="3">
    <source>
        <dbReference type="Proteomes" id="UP000326268"/>
    </source>
</evidence>
<evidence type="ECO:0000313" key="2">
    <source>
        <dbReference type="EMBL" id="KAE8361399.1"/>
    </source>
</evidence>
<feature type="transmembrane region" description="Helical" evidence="1">
    <location>
        <begin position="35"/>
        <end position="56"/>
    </location>
</feature>
<keyword evidence="1" id="KW-0812">Transmembrane</keyword>
<organism evidence="2 3">
    <name type="scientific">Aspergillus caelatus</name>
    <dbReference type="NCBI Taxonomy" id="61420"/>
    <lineage>
        <taxon>Eukaryota</taxon>
        <taxon>Fungi</taxon>
        <taxon>Dikarya</taxon>
        <taxon>Ascomycota</taxon>
        <taxon>Pezizomycotina</taxon>
        <taxon>Eurotiomycetes</taxon>
        <taxon>Eurotiomycetidae</taxon>
        <taxon>Eurotiales</taxon>
        <taxon>Aspergillaceae</taxon>
        <taxon>Aspergillus</taxon>
        <taxon>Aspergillus subgen. Circumdati</taxon>
    </lineage>
</organism>
<keyword evidence="1" id="KW-1133">Transmembrane helix</keyword>
<evidence type="ECO:0000256" key="1">
    <source>
        <dbReference type="SAM" id="Phobius"/>
    </source>
</evidence>
<keyword evidence="3" id="KW-1185">Reference proteome</keyword>
<sequence>MAQHGMILEGITAQQRTHFLYRLILPISSDQIVHIWASFLASFYCTLVIPLLYHVLVC</sequence>
<dbReference type="Proteomes" id="UP000326268">
    <property type="component" value="Unassembled WGS sequence"/>
</dbReference>
<accession>A0A5N6ZWU1</accession>
<dbReference type="AlphaFoldDB" id="A0A5N6ZWU1"/>
<proteinExistence type="predicted"/>
<gene>
    <name evidence="2" type="ORF">BDV27DRAFT_133121</name>
</gene>
<dbReference type="EMBL" id="ML737737">
    <property type="protein sequence ID" value="KAE8361399.1"/>
    <property type="molecule type" value="Genomic_DNA"/>
</dbReference>
<protein>
    <submittedName>
        <fullName evidence="2">Uncharacterized protein</fullName>
    </submittedName>
</protein>
<keyword evidence="1" id="KW-0472">Membrane</keyword>
<dbReference type="GeneID" id="43652462"/>